<feature type="binding site" evidence="8">
    <location>
        <position position="337"/>
    </location>
    <ligand>
        <name>substrate</name>
    </ligand>
</feature>
<dbReference type="PIRSF" id="PIRSF001492">
    <property type="entry name" value="IPGAM"/>
    <property type="match status" value="1"/>
</dbReference>
<keyword evidence="13" id="KW-1185">Reference proteome</keyword>
<evidence type="ECO:0000313" key="12">
    <source>
        <dbReference type="EMBL" id="CAH1215595.1"/>
    </source>
</evidence>
<dbReference type="InterPro" id="IPR005995">
    <property type="entry name" value="Pgm_bpd_ind"/>
</dbReference>
<feature type="binding site" evidence="8">
    <location>
        <position position="408"/>
    </location>
    <ligand>
        <name>Mn(2+)</name>
        <dbReference type="ChEBI" id="CHEBI:29035"/>
        <label>1</label>
    </ligand>
</feature>
<dbReference type="CDD" id="cd16010">
    <property type="entry name" value="iPGM"/>
    <property type="match status" value="1"/>
</dbReference>
<feature type="active site" description="Phosphoserine intermediate" evidence="8">
    <location>
        <position position="63"/>
    </location>
</feature>
<evidence type="ECO:0000313" key="13">
    <source>
        <dbReference type="Proteomes" id="UP000838686"/>
    </source>
</evidence>
<comment type="cofactor">
    <cofactor evidence="8">
        <name>Mn(2+)</name>
        <dbReference type="ChEBI" id="CHEBI:29035"/>
    </cofactor>
    <text evidence="8">Binds 2 manganese ions per subunit.</text>
</comment>
<dbReference type="Gene3D" id="3.40.1450.10">
    <property type="entry name" value="BPG-independent phosphoglycerate mutase, domain B"/>
    <property type="match status" value="1"/>
</dbReference>
<feature type="binding site" evidence="8">
    <location>
        <begin position="262"/>
        <end position="265"/>
    </location>
    <ligand>
        <name>substrate</name>
    </ligand>
</feature>
<feature type="binding site" evidence="8">
    <location>
        <position position="192"/>
    </location>
    <ligand>
        <name>substrate</name>
    </ligand>
</feature>
<organism evidence="12 13">
    <name type="scientific">Paenibacillus plantiphilus</name>
    <dbReference type="NCBI Taxonomy" id="2905650"/>
    <lineage>
        <taxon>Bacteria</taxon>
        <taxon>Bacillati</taxon>
        <taxon>Bacillota</taxon>
        <taxon>Bacilli</taxon>
        <taxon>Bacillales</taxon>
        <taxon>Paenibacillaceae</taxon>
        <taxon>Paenibacillus</taxon>
    </lineage>
</organism>
<reference evidence="12" key="1">
    <citation type="submission" date="2022-01" db="EMBL/GenBank/DDBJ databases">
        <authorList>
            <person name="Criscuolo A."/>
        </authorList>
    </citation>
    <scope>NUCLEOTIDE SEQUENCE</scope>
    <source>
        <strain evidence="12">CIP111893</strain>
    </source>
</reference>
<dbReference type="GO" id="GO:0004619">
    <property type="term" value="F:phosphoglycerate mutase activity"/>
    <property type="evidence" value="ECO:0007669"/>
    <property type="project" value="UniProtKB-EC"/>
</dbReference>
<feature type="binding site" evidence="8">
    <location>
        <begin position="154"/>
        <end position="155"/>
    </location>
    <ligand>
        <name>substrate</name>
    </ligand>
</feature>
<comment type="function">
    <text evidence="8">Catalyzes the interconversion of 2-phosphoglycerate and 3-phosphoglycerate.</text>
</comment>
<dbReference type="PANTHER" id="PTHR31637:SF0">
    <property type="entry name" value="2,3-BISPHOSPHOGLYCERATE-INDEPENDENT PHOSPHOGLYCERATE MUTASE"/>
    <property type="match status" value="1"/>
</dbReference>
<evidence type="ECO:0000256" key="7">
    <source>
        <dbReference type="ARBA" id="ARBA00023235"/>
    </source>
</evidence>
<dbReference type="Pfam" id="PF01676">
    <property type="entry name" value="Metalloenzyme"/>
    <property type="match status" value="1"/>
</dbReference>
<keyword evidence="4 8" id="KW-0479">Metal-binding</keyword>
<dbReference type="Proteomes" id="UP000838686">
    <property type="component" value="Unassembled WGS sequence"/>
</dbReference>
<evidence type="ECO:0000256" key="4">
    <source>
        <dbReference type="ARBA" id="ARBA00022723"/>
    </source>
</evidence>
<accession>A0ABM9CKI7</accession>
<feature type="binding site" evidence="8">
    <location>
        <position position="404"/>
    </location>
    <ligand>
        <name>Mn(2+)</name>
        <dbReference type="ChEBI" id="CHEBI:29035"/>
        <label>1</label>
    </ligand>
</feature>
<sequence length="513" mass="55916">MSVPKPVALIILDGFGLRSDVTGNAVAQANKPNYDRYMAQYPNTTLTACGEAVGLPEGQMGNSEVGHLNIGAGRIVYQDLTRISKSIRDGEFYDNETLLGAVRHAKSNGTKLHLYGLLSDGGVHSHIAHLFALLDLAKKEDLSEVYIHAFLDGRDVSPDSAKGYLEQLQAKIAEVGVGRIATVQGRYYAMDRDKRWERTEKSYRAMVYGDGPQYTDPIQAVVESYEKSVYDEFVMPTVIVGEDGKPVGLVESDDSIVFFNFRPDRAIQLSQVFTNQDFRGFDRGLKIPMNLHFVCLTLFSETVGGYVAYSPKNLDNTLGEVLVQNGKAQLRIAETEKYPHVTFFFSGGRDVELPGETRILISSPKVATYDLQPEMSAYEVAEAAVKEIESDKHDAIILNFANPDMVGHSGMLLPTIKAVEATDECLGKVVDAVLAKGGVCLITADHGNADMVIDELGRPFTAHTTNPVPLIVTKQGVTLREGGILADLAPTVLSLLELAKPAEMTGATLINEV</sequence>
<dbReference type="RefSeq" id="WP_236344330.1">
    <property type="nucleotide sequence ID" value="NZ_CAKMMF010000025.1"/>
</dbReference>
<protein>
    <recommendedName>
        <fullName evidence="8 9">2,3-bisphosphoglycerate-independent phosphoglycerate mutase</fullName>
        <shortName evidence="8">BPG-independent PGAM</shortName>
        <shortName evidence="8">Phosphoglyceromutase</shortName>
        <shortName evidence="8">iPGM</shortName>
        <ecNumber evidence="8 9">5.4.2.12</ecNumber>
    </recommendedName>
</protein>
<gene>
    <name evidence="8 12" type="primary">gpmI</name>
    <name evidence="12" type="ORF">PAECIP111893_03981</name>
</gene>
<dbReference type="InterPro" id="IPR006124">
    <property type="entry name" value="Metalloenzyme"/>
</dbReference>
<dbReference type="InterPro" id="IPR017850">
    <property type="entry name" value="Alkaline_phosphatase_core_sf"/>
</dbReference>
<dbReference type="SUPFAM" id="SSF53649">
    <property type="entry name" value="Alkaline phosphatase-like"/>
    <property type="match status" value="1"/>
</dbReference>
<feature type="binding site" evidence="8">
    <location>
        <position position="446"/>
    </location>
    <ligand>
        <name>Mn(2+)</name>
        <dbReference type="ChEBI" id="CHEBI:29035"/>
        <label>2</label>
    </ligand>
</feature>
<dbReference type="EMBL" id="CAKMMF010000025">
    <property type="protein sequence ID" value="CAH1215595.1"/>
    <property type="molecule type" value="Genomic_DNA"/>
</dbReference>
<proteinExistence type="inferred from homology"/>
<feature type="domain" description="Metalloenzyme" evidence="10">
    <location>
        <begin position="5"/>
        <end position="499"/>
    </location>
</feature>
<comment type="subunit">
    <text evidence="8">Monomer.</text>
</comment>
<feature type="binding site" evidence="8">
    <location>
        <position position="463"/>
    </location>
    <ligand>
        <name>Mn(2+)</name>
        <dbReference type="ChEBI" id="CHEBI:29035"/>
        <label>1</label>
    </ligand>
</feature>
<comment type="catalytic activity">
    <reaction evidence="1 8">
        <text>(2R)-2-phosphoglycerate = (2R)-3-phosphoglycerate</text>
        <dbReference type="Rhea" id="RHEA:15901"/>
        <dbReference type="ChEBI" id="CHEBI:58272"/>
        <dbReference type="ChEBI" id="CHEBI:58289"/>
        <dbReference type="EC" id="5.4.2.12"/>
    </reaction>
</comment>
<keyword evidence="7 8" id="KW-0413">Isomerase</keyword>
<evidence type="ECO:0000259" key="11">
    <source>
        <dbReference type="Pfam" id="PF06415"/>
    </source>
</evidence>
<dbReference type="Gene3D" id="3.40.720.10">
    <property type="entry name" value="Alkaline Phosphatase, subunit A"/>
    <property type="match status" value="1"/>
</dbReference>
<evidence type="ECO:0000256" key="6">
    <source>
        <dbReference type="ARBA" id="ARBA00023211"/>
    </source>
</evidence>
<evidence type="ECO:0000256" key="2">
    <source>
        <dbReference type="ARBA" id="ARBA00004798"/>
    </source>
</evidence>
<evidence type="ECO:0000256" key="9">
    <source>
        <dbReference type="NCBIfam" id="TIGR01307"/>
    </source>
</evidence>
<dbReference type="SUPFAM" id="SSF64158">
    <property type="entry name" value="2,3-Bisphosphoglycerate-independent phosphoglycerate mutase, substrate-binding domain"/>
    <property type="match status" value="1"/>
</dbReference>
<evidence type="ECO:0000256" key="3">
    <source>
        <dbReference type="ARBA" id="ARBA00008819"/>
    </source>
</evidence>
<feature type="binding site" evidence="8">
    <location>
        <position position="124"/>
    </location>
    <ligand>
        <name>substrate</name>
    </ligand>
</feature>
<comment type="pathway">
    <text evidence="2 8">Carbohydrate degradation; glycolysis; pyruvate from D-glyceraldehyde 3-phosphate: step 3/5.</text>
</comment>
<keyword evidence="5 8" id="KW-0324">Glycolysis</keyword>
<feature type="binding site" evidence="8">
    <location>
        <position position="63"/>
    </location>
    <ligand>
        <name>Mn(2+)</name>
        <dbReference type="ChEBI" id="CHEBI:29035"/>
        <label>2</label>
    </ligand>
</feature>
<keyword evidence="6 8" id="KW-0464">Manganese</keyword>
<dbReference type="Pfam" id="PF06415">
    <property type="entry name" value="iPGM_N"/>
    <property type="match status" value="1"/>
</dbReference>
<evidence type="ECO:0000259" key="10">
    <source>
        <dbReference type="Pfam" id="PF01676"/>
    </source>
</evidence>
<dbReference type="EC" id="5.4.2.12" evidence="8 9"/>
<feature type="binding site" evidence="8">
    <location>
        <position position="13"/>
    </location>
    <ligand>
        <name>Mn(2+)</name>
        <dbReference type="ChEBI" id="CHEBI:29035"/>
        <label>2</label>
    </ligand>
</feature>
<name>A0ABM9CKI7_9BACL</name>
<comment type="similarity">
    <text evidence="3 8">Belongs to the BPG-independent phosphoglycerate mutase family.</text>
</comment>
<feature type="domain" description="BPG-independent PGAM N-terminal" evidence="11">
    <location>
        <begin position="83"/>
        <end position="300"/>
    </location>
</feature>
<dbReference type="PANTHER" id="PTHR31637">
    <property type="entry name" value="2,3-BISPHOSPHOGLYCERATE-INDEPENDENT PHOSPHOGLYCERATE MUTASE"/>
    <property type="match status" value="1"/>
</dbReference>
<dbReference type="NCBIfam" id="TIGR01307">
    <property type="entry name" value="pgm_bpd_ind"/>
    <property type="match status" value="1"/>
</dbReference>
<feature type="binding site" evidence="8">
    <location>
        <position position="445"/>
    </location>
    <ligand>
        <name>Mn(2+)</name>
        <dbReference type="ChEBI" id="CHEBI:29035"/>
        <label>2</label>
    </ligand>
</feature>
<evidence type="ECO:0000256" key="8">
    <source>
        <dbReference type="HAMAP-Rule" id="MF_01038"/>
    </source>
</evidence>
<dbReference type="InterPro" id="IPR036646">
    <property type="entry name" value="PGAM_B_sf"/>
</dbReference>
<evidence type="ECO:0000256" key="1">
    <source>
        <dbReference type="ARBA" id="ARBA00000370"/>
    </source>
</evidence>
<dbReference type="InterPro" id="IPR011258">
    <property type="entry name" value="BPG-indep_PGM_N"/>
</dbReference>
<comment type="caution">
    <text evidence="12">The sequence shown here is derived from an EMBL/GenBank/DDBJ whole genome shotgun (WGS) entry which is preliminary data.</text>
</comment>
<dbReference type="HAMAP" id="MF_01038">
    <property type="entry name" value="GpmI"/>
    <property type="match status" value="1"/>
</dbReference>
<evidence type="ECO:0000256" key="5">
    <source>
        <dbReference type="ARBA" id="ARBA00023152"/>
    </source>
</evidence>
<feature type="binding site" evidence="8">
    <location>
        <position position="186"/>
    </location>
    <ligand>
        <name>substrate</name>
    </ligand>
</feature>